<dbReference type="EMBL" id="CM007647">
    <property type="protein sequence ID" value="ONM06330.1"/>
    <property type="molecule type" value="Genomic_DNA"/>
</dbReference>
<dbReference type="InParanoid" id="A0A1D6KUU3"/>
<name>A0A1D6KUU3_MAIZE</name>
<dbReference type="SMR" id="A0A1D6KUU3"/>
<reference evidence="2" key="1">
    <citation type="submission" date="2015-12" db="EMBL/GenBank/DDBJ databases">
        <title>Update maize B73 reference genome by single molecule sequencing technologies.</title>
        <authorList>
            <consortium name="Maize Genome Sequencing Project"/>
            <person name="Ware D."/>
        </authorList>
    </citation>
    <scope>NUCLEOTIDE SEQUENCE [LARGE SCALE GENOMIC DNA]</scope>
    <source>
        <tissue evidence="2">Seedling</tissue>
    </source>
</reference>
<dbReference type="AlphaFoldDB" id="A0A1D6KUU3"/>
<organism evidence="2">
    <name type="scientific">Zea mays</name>
    <name type="common">Maize</name>
    <dbReference type="NCBI Taxonomy" id="4577"/>
    <lineage>
        <taxon>Eukaryota</taxon>
        <taxon>Viridiplantae</taxon>
        <taxon>Streptophyta</taxon>
        <taxon>Embryophyta</taxon>
        <taxon>Tracheophyta</taxon>
        <taxon>Spermatophyta</taxon>
        <taxon>Magnoliopsida</taxon>
        <taxon>Liliopsida</taxon>
        <taxon>Poales</taxon>
        <taxon>Poaceae</taxon>
        <taxon>PACMAD clade</taxon>
        <taxon>Panicoideae</taxon>
        <taxon>Andropogonodae</taxon>
        <taxon>Andropogoneae</taxon>
        <taxon>Tripsacinae</taxon>
        <taxon>Zea</taxon>
    </lineage>
</organism>
<dbReference type="ExpressionAtlas" id="A0A1D6KUU3">
    <property type="expression patterns" value="baseline and differential"/>
</dbReference>
<gene>
    <name evidence="2" type="ORF">ZEAMMB73_Zm00001d032915</name>
</gene>
<evidence type="ECO:0000313" key="2">
    <source>
        <dbReference type="EMBL" id="ONM06330.1"/>
    </source>
</evidence>
<proteinExistence type="predicted"/>
<dbReference type="STRING" id="4577.A0A1D6KUU3"/>
<feature type="region of interest" description="Disordered" evidence="1">
    <location>
        <begin position="1"/>
        <end position="44"/>
    </location>
</feature>
<evidence type="ECO:0000256" key="1">
    <source>
        <dbReference type="SAM" id="MobiDB-lite"/>
    </source>
</evidence>
<accession>A0A1D6KUU3</accession>
<protein>
    <submittedName>
        <fullName evidence="2">Uncharacterized protein</fullName>
    </submittedName>
</protein>
<sequence length="267" mass="28609">MLAMSSLPRQPSGLAVRPPEEEARSVPVTPQLGQKSSPGSSLAERMQTRAGFMVLKLNMPFSTTVGADNSVPKVPSPYLTIPPGLSPATLLESPVFVSNSMGQGSPTTGTLFMFGSTNDNDPIRFGGGPPSVGDGPNDFCFKPLDLKSSHYTAEAMKVCSCGGYTLIINLILRQVVLGTVLAALVPVVGFNAVMTSEHFASFLVEVKRMLARAQDKLMTQLTLARHSADKKRVVAQLKKNCVAARTTKQAEHQEIWPENGIGFPGYF</sequence>
<feature type="compositionally biased region" description="Polar residues" evidence="1">
    <location>
        <begin position="31"/>
        <end position="40"/>
    </location>
</feature>